<dbReference type="InterPro" id="IPR032675">
    <property type="entry name" value="LRR_dom_sf"/>
</dbReference>
<feature type="region of interest" description="Disordered" evidence="6">
    <location>
        <begin position="1706"/>
        <end position="1728"/>
    </location>
</feature>
<evidence type="ECO:0000256" key="6">
    <source>
        <dbReference type="SAM" id="MobiDB-lite"/>
    </source>
</evidence>
<feature type="transmembrane region" description="Helical" evidence="7">
    <location>
        <begin position="539"/>
        <end position="562"/>
    </location>
</feature>
<feature type="compositionally biased region" description="Acidic residues" evidence="6">
    <location>
        <begin position="1713"/>
        <end position="1722"/>
    </location>
</feature>
<evidence type="ECO:0000256" key="4">
    <source>
        <dbReference type="ARBA" id="ARBA00022989"/>
    </source>
</evidence>
<dbReference type="PANTHER" id="PTHR10037">
    <property type="entry name" value="VOLTAGE-GATED CATION CHANNEL CALCIUM AND SODIUM"/>
    <property type="match status" value="1"/>
</dbReference>
<dbReference type="Pfam" id="PF13202">
    <property type="entry name" value="EF-hand_5"/>
    <property type="match status" value="1"/>
</dbReference>
<evidence type="ECO:0000256" key="3">
    <source>
        <dbReference type="ARBA" id="ARBA00022837"/>
    </source>
</evidence>
<organism evidence="9 10">
    <name type="scientific">Symbiodinium natans</name>
    <dbReference type="NCBI Taxonomy" id="878477"/>
    <lineage>
        <taxon>Eukaryota</taxon>
        <taxon>Sar</taxon>
        <taxon>Alveolata</taxon>
        <taxon>Dinophyceae</taxon>
        <taxon>Suessiales</taxon>
        <taxon>Symbiodiniaceae</taxon>
        <taxon>Symbiodinium</taxon>
    </lineage>
</organism>
<dbReference type="Gene3D" id="3.80.10.10">
    <property type="entry name" value="Ribonuclease Inhibitor"/>
    <property type="match status" value="1"/>
</dbReference>
<evidence type="ECO:0000313" key="10">
    <source>
        <dbReference type="Proteomes" id="UP000604046"/>
    </source>
</evidence>
<dbReference type="Gene3D" id="1.20.120.350">
    <property type="entry name" value="Voltage-gated potassium channels. Chain C"/>
    <property type="match status" value="1"/>
</dbReference>
<evidence type="ECO:0000256" key="5">
    <source>
        <dbReference type="ARBA" id="ARBA00023136"/>
    </source>
</evidence>
<dbReference type="Gene3D" id="1.10.287.70">
    <property type="match status" value="1"/>
</dbReference>
<feature type="transmembrane region" description="Helical" evidence="7">
    <location>
        <begin position="2093"/>
        <end position="2113"/>
    </location>
</feature>
<dbReference type="InterPro" id="IPR015422">
    <property type="entry name" value="PyrdxlP-dep_Trfase_small"/>
</dbReference>
<feature type="transmembrane region" description="Helical" evidence="7">
    <location>
        <begin position="114"/>
        <end position="134"/>
    </location>
</feature>
<dbReference type="Gene3D" id="1.10.238.10">
    <property type="entry name" value="EF-hand"/>
    <property type="match status" value="4"/>
</dbReference>
<dbReference type="OrthoDB" id="439240at2759"/>
<keyword evidence="5 7" id="KW-0472">Membrane</keyword>
<dbReference type="InterPro" id="IPR018247">
    <property type="entry name" value="EF_Hand_1_Ca_BS"/>
</dbReference>
<evidence type="ECO:0000256" key="7">
    <source>
        <dbReference type="SAM" id="Phobius"/>
    </source>
</evidence>
<dbReference type="Gene3D" id="3.90.1150.10">
    <property type="entry name" value="Aspartate Aminotransferase, domain 1"/>
    <property type="match status" value="1"/>
</dbReference>
<proteinExistence type="predicted"/>
<feature type="transmembrane region" description="Helical" evidence="7">
    <location>
        <begin position="296"/>
        <end position="317"/>
    </location>
</feature>
<feature type="transmembrane region" description="Helical" evidence="7">
    <location>
        <begin position="337"/>
        <end position="356"/>
    </location>
</feature>
<keyword evidence="10" id="KW-1185">Reference proteome</keyword>
<feature type="transmembrane region" description="Helical" evidence="7">
    <location>
        <begin position="421"/>
        <end position="443"/>
    </location>
</feature>
<evidence type="ECO:0000256" key="1">
    <source>
        <dbReference type="ARBA" id="ARBA00004141"/>
    </source>
</evidence>
<dbReference type="PANTHER" id="PTHR10037:SF62">
    <property type="entry name" value="SODIUM CHANNEL PROTEIN 60E"/>
    <property type="match status" value="1"/>
</dbReference>
<evidence type="ECO:0000313" key="9">
    <source>
        <dbReference type="EMBL" id="CAE7619713.1"/>
    </source>
</evidence>
<reference evidence="9" key="1">
    <citation type="submission" date="2021-02" db="EMBL/GenBank/DDBJ databases">
        <authorList>
            <person name="Dougan E. K."/>
            <person name="Rhodes N."/>
            <person name="Thang M."/>
            <person name="Chan C."/>
        </authorList>
    </citation>
    <scope>NUCLEOTIDE SEQUENCE</scope>
</reference>
<dbReference type="InterPro" id="IPR043203">
    <property type="entry name" value="VGCC_Ca_Na"/>
</dbReference>
<dbReference type="GO" id="GO:0005509">
    <property type="term" value="F:calcium ion binding"/>
    <property type="evidence" value="ECO:0007669"/>
    <property type="project" value="InterPro"/>
</dbReference>
<feature type="transmembrane region" description="Helical" evidence="7">
    <location>
        <begin position="269"/>
        <end position="289"/>
    </location>
</feature>
<dbReference type="SUPFAM" id="SSF47473">
    <property type="entry name" value="EF-hand"/>
    <property type="match status" value="3"/>
</dbReference>
<comment type="caution">
    <text evidence="9">The sequence shown here is derived from an EMBL/GenBank/DDBJ whole genome shotgun (WGS) entry which is preliminary data.</text>
</comment>
<feature type="domain" description="EF-hand" evidence="8">
    <location>
        <begin position="2175"/>
        <end position="2210"/>
    </location>
</feature>
<dbReference type="InterPro" id="IPR027359">
    <property type="entry name" value="Volt_channel_dom_sf"/>
</dbReference>
<dbReference type="SUPFAM" id="SSF52047">
    <property type="entry name" value="RNI-like"/>
    <property type="match status" value="1"/>
</dbReference>
<feature type="region of interest" description="Disordered" evidence="6">
    <location>
        <begin position="620"/>
        <end position="649"/>
    </location>
</feature>
<evidence type="ECO:0000259" key="8">
    <source>
        <dbReference type="PROSITE" id="PS50222"/>
    </source>
</evidence>
<accession>A0A812VH13</accession>
<dbReference type="PROSITE" id="PS50222">
    <property type="entry name" value="EF_HAND_2"/>
    <property type="match status" value="5"/>
</dbReference>
<feature type="compositionally biased region" description="Basic and acidic residues" evidence="6">
    <location>
        <begin position="629"/>
        <end position="649"/>
    </location>
</feature>
<dbReference type="InterPro" id="IPR005821">
    <property type="entry name" value="Ion_trans_dom"/>
</dbReference>
<feature type="transmembrane region" description="Helical" evidence="7">
    <location>
        <begin position="1916"/>
        <end position="1938"/>
    </location>
</feature>
<feature type="domain" description="EF-hand" evidence="8">
    <location>
        <begin position="1434"/>
        <end position="1469"/>
    </location>
</feature>
<feature type="transmembrane region" description="Helical" evidence="7">
    <location>
        <begin position="2053"/>
        <end position="2073"/>
    </location>
</feature>
<dbReference type="CDD" id="cd00051">
    <property type="entry name" value="EFh"/>
    <property type="match status" value="1"/>
</dbReference>
<dbReference type="GO" id="GO:0005248">
    <property type="term" value="F:voltage-gated sodium channel activity"/>
    <property type="evidence" value="ECO:0007669"/>
    <property type="project" value="TreeGrafter"/>
</dbReference>
<keyword evidence="4 7" id="KW-1133">Transmembrane helix</keyword>
<gene>
    <name evidence="9" type="primary">SCN11A</name>
    <name evidence="9" type="ORF">SNAT2548_LOCUS35225</name>
</gene>
<dbReference type="Proteomes" id="UP000604046">
    <property type="component" value="Unassembled WGS sequence"/>
</dbReference>
<feature type="domain" description="EF-hand" evidence="8">
    <location>
        <begin position="1640"/>
        <end position="1675"/>
    </location>
</feature>
<dbReference type="InterPro" id="IPR002048">
    <property type="entry name" value="EF_hand_dom"/>
</dbReference>
<keyword evidence="3" id="KW-0106">Calcium</keyword>
<evidence type="ECO:0000256" key="2">
    <source>
        <dbReference type="ARBA" id="ARBA00022692"/>
    </source>
</evidence>
<dbReference type="EMBL" id="CAJNDS010002852">
    <property type="protein sequence ID" value="CAE7619713.1"/>
    <property type="molecule type" value="Genomic_DNA"/>
</dbReference>
<name>A0A812VH13_9DINO</name>
<feature type="domain" description="EF-hand" evidence="8">
    <location>
        <begin position="1476"/>
        <end position="1511"/>
    </location>
</feature>
<feature type="transmembrane region" description="Helical" evidence="7">
    <location>
        <begin position="2125"/>
        <end position="2151"/>
    </location>
</feature>
<feature type="domain" description="EF-hand" evidence="8">
    <location>
        <begin position="2218"/>
        <end position="2253"/>
    </location>
</feature>
<dbReference type="SUPFAM" id="SSF81324">
    <property type="entry name" value="Voltage-gated potassium channels"/>
    <property type="match status" value="1"/>
</dbReference>
<protein>
    <submittedName>
        <fullName evidence="9">SCN11A protein</fullName>
    </submittedName>
</protein>
<keyword evidence="2 7" id="KW-0812">Transmembrane</keyword>
<dbReference type="Pfam" id="PF00520">
    <property type="entry name" value="Ion_trans"/>
    <property type="match status" value="1"/>
</dbReference>
<feature type="transmembrane region" description="Helical" evidence="7">
    <location>
        <begin position="475"/>
        <end position="496"/>
    </location>
</feature>
<sequence length="3261" mass="365431">MAASSSDDILPGEVPEEALQAAAAEVKAFTPSCTDPQSGGQRGETCGAGELRETADAGECSAAGMPETSETKNQEPVASVTGADAPPVGQGFCSFCTSAFACVKRAKKRYHPHATAAGMTLVYTFFSLSFIFTITNIEPYSFQPCNDPSAAGCLYMKFFSAGNVTTTAGYFASVLNGQEDIVTGFGWQFSNREEVESQVFEGVWGSWKKDTVILRSVLSNFFAEASTVSVHQPPARCLNMTADEMREYCTRIEVKEGTQNHLRGPGRDVFVFFTALWCISSIAHDFLVLEKRRQPAAFLSIVAIATQLTAASTAAYWALGSTSVFISPHQSEDCACFYQMPAVQALLTLVSPMLLLKGSFEEARHCLRGFVYGDFLHFQRYRIPHHVEQSSSSWLSGHLMVWRDAVAPQDRMHPHVYAKICLAWCPILIVAEGAILLLIAPLAPSSIVRAEEVVVKFLSAADSQMEHVLYTILDWILFFTSWTSLLPAFCSAGWAFGWRFRWRPLGAVTDAVWQIRMALVFFLAAGAELRAVGQYTGAVFLAFVGLFWYTLAEFHAVLALGGSQKKTRGLSRAVPEALEAHPDVVHSFPELQELLDIAQEHLASSGSRLENRLAKVKKVDEQGDEVDEQGDKEKEQEDDEEKQKTDDIEKERDAKVKEIMKEWEAHVERIWFFKRRFAWNTTPKGGGLQPEAEPRWPISTFDAELLDDLLWQPTRQFVLVALRGVAQVCPPGHWCTSIASPGQDGCALELSPICIRNGELQAFHPNIDCLQRVDYPGMIKAGESETEAEAMILPVTLRLRFTEGMTHLAGLWQHYTPHFALLAGAPLPNEASAFLLANSAAQNRPSFMLLWTDDLECDGCRSPWHMLHSLVPAFGQSHMDQRYGLLQRAGDFDLLLVDQDLDKDRHIWEKVLGDGAVALQSRLISKRPYKLLKEVAGSCYRRVVWGHELMLYSGGGWTNQTHMKTFVGAAREFVQSPKASKCFEDSSLARSAEKRQRLGAMAGAFHCQRRSTDSAFASHGLLSRIDNFDSVQKDLVSSLHVADLAELSWPDQLRLAARMRLMFGAHGDGLSWSVFMGEGSVRVRLICLQRAQALMEAVPARVEGQDKNPYGIFGGIARSILPLFRACLPYNAGSRFAVRRGEYLSIAAASVANSSAKGLFRQVLAHEHVVLLLKFLEVKHWYLGLSWPQFEIFSRSRFMAKAIVKKFLSKKEGSVLRAWFQRLDPDCERQVSQQQFLRYLREAKYPEDPVALFEGLDEDGGGELSLQDLDEEDGNLYWNFQEFCVLKFRKGVEDFMRNMGSCHAWEQADDVKVSFSQFRQTLQSLGWEEGHEDRLFDALSGDQQFLVKADMKWLDMECRRVARKEKARWLALQDQRLRERRMKQRDPSETLNEFKTMLKRKYGSLIRAWRRALCQRDTMTLQRSQFLKACSEMGWRKDVRGMWQKMDKDSNGCVTLEEFDYDSAQVLAHFSKFVMDNFKSYEAAFVVLDADRNNYVPFAEFSATLERLGFKHSAAELFVALDSQNTGRLYQEDLRFLEKWRPRAFLIAEPNEEAAERVKARLLKRHVTFLRAWKTALDRSSNNKCSWDEFQSACKEMGWNEDVPGAWCALDKRKAGSLTLQDIDPSAGEALVSFRDWAVEQFGSVKTCFMVLDDDGSNEVTSFEFKQACRAYGFRGPAKLAFKALDTNGRGALCTDDVAFLDEWAGRPGKTEEEPEEPEEPEASPREASGRFQAVGDLVLQSTENKQWSKGALHPAFRLWANSKRKIPVRTSNGNLPPLVSQVDFGDPHMAKRRPLPSNALFANLTGKLQELLYEHEERLKAHFEKLVDRLVLQRALGDPADAAQTRSPINARAELRLSSKSNRGYQARVPNYVKQLVDGTLTKAAPLGNKLKTGSSINNSWASVELPARRLKHFWLLYDASVMMLIFVYACLMGVNLQWTSVTGSEPEWAQHAEIAFCIVFSLDLMCRVGVERLLFFCGQMRWWNMLDTVLVTMMVISQVTQHHVVQSFSGLRTLRLLRVLRVMRLAKYFAKWPQFRQLRILVASIGESLKVMVWLVLLAFSIIYIFSLVLTEGVWPSCHEAAGQELLCQRFGTLMSSMMTLYQILYSGLLWGILWDAMEHWDWFFLAAFLLYVSFSMIILGNMMASFLYSLQKKVSKKEKENLIQSEIESKEEFLQQMSSVFQDFDQNGNGAISWTEFQIALEDQRMHAFLSSLELDISDAIGLFQVLDSDGTGAIEHSEFLFGCLRLRGGAKAMDMVRVQMEQEWMHSALIKMRATMQDMHRIVSLGGRKVSDPSIRVDHVNSDGSENEQSEWGVTSLAMPKKADSSAMLNVDFRTQLPAEERAVTLQELKRISSDALQGSRYGWADQRSGERVPAAELNLYHLSYHHILPKTVLPGQLMLKLAWRASSSVPRKGQQVCQADARAALPRATASIVRAEVAGDSSETDATLILYLRLTKGRFTTNPEDGNIFVDESDYGIPQEVASQNSFCYKELLSSDPCRPDWYCSHWWGEPIVSFVNCCQRHAHLRRLDDWEATYWVCGYANRQHELELEIGADDITASSFYHALQVASGLLLILDKEAKPFSRIWCDYELYAAIMDSDKELDIVTIAASHKQKQASAQMLSKNMLAGESAVAKSVREQSFPLSLLQHGLQVCLEDGEATVEKDKQTILSAMANHSDLTSEEGRCHLQQNLKRANDALHSTFAILAWPQAMQRGLLQDFKQDHSKREGDKAKLKLPELLLADTGRENLELSLAHFQDTCVDSTMKILAGGLPPNLKELRLSFEGLRVSCTVVQDEEQFRFSAHARWCQSTQLRARFGSQLKLLYLDFIGCSKLTDTGLIALASSLPANLEDLELHFAGCSGISAAGVASLRAKLPRALQSFNATFKGTGTGGSQKLLQSSSFDIQLAVLRTANSETLDAGCSINCMHQGFPTRDEAQCLEDSLGEHGSALTGALGKYRLCAAACTWNTNHWPVERIKMQAGHPPVIAVQRKPIDGVADDIDHLTFLGTELEDAEEEASYSVSGPRVVLCTPPSWPQQAQSSVAELRCRITAEQTKARAYTGSCCCAPLSCNCVKTNANALLKAPRPPPFLPDHTGADGAGDWICVTKMSGKELNELFMDEEKRLFGEAGVGPNFKVRFRWAARAVPASNLFESRPLAALAAERIPQYKGHVHVQPEDSVSEGVKVKGKYRKVIDGTPFECYGAHAASYPFCYLTAACAIGAERKEMECFLERFDAAVQDYRNGAGRKDKLAGKSKP</sequence>
<dbReference type="InterPro" id="IPR011992">
    <property type="entry name" value="EF-hand-dom_pair"/>
</dbReference>
<feature type="region of interest" description="Disordered" evidence="6">
    <location>
        <begin position="30"/>
        <end position="81"/>
    </location>
</feature>
<comment type="subcellular location">
    <subcellularLocation>
        <location evidence="1">Membrane</location>
        <topology evidence="1">Multi-pass membrane protein</topology>
    </subcellularLocation>
</comment>
<dbReference type="GO" id="GO:0001518">
    <property type="term" value="C:voltage-gated sodium channel complex"/>
    <property type="evidence" value="ECO:0007669"/>
    <property type="project" value="TreeGrafter"/>
</dbReference>
<dbReference type="SMART" id="SM00054">
    <property type="entry name" value="EFh"/>
    <property type="match status" value="6"/>
</dbReference>
<dbReference type="PROSITE" id="PS00018">
    <property type="entry name" value="EF_HAND_1"/>
    <property type="match status" value="5"/>
</dbReference>